<sequence>MEVEKLDNSKEFAINGKNENCTGYSIDINKEDVDKFLESIYSYINYNNQARIALNSYLNTINFVEGLDDSSIKAFNDSREFINYYKNKISVNNILMKVYIDKKGRAVGIDVDANINKEDKNFNINYSSNYKGIDNIGNDIDTFITVDDGLSKNNIEMNIKKIDGGKSTNNVLSMKVISDDKVINVNGNAKYDILTKTLEGIFSAQSDDESVNFKYNGTYDFDKTTQGLQFNFDQIMFEANEDNTPKNLTFSLSYGMEPYNELIKEPFGEKIELFHMSEYKFIDILEEIENNSKILKDALSL</sequence>
<accession>U4PK02</accession>
<dbReference type="PATRIC" id="fig|935198.13.peg.1590"/>
<organism evidence="1">
    <name type="scientific">Clostridium botulinum (strain Eklund 17B / Type B)</name>
    <dbReference type="NCBI Taxonomy" id="935198"/>
    <lineage>
        <taxon>Bacteria</taxon>
        <taxon>Bacillati</taxon>
        <taxon>Bacillota</taxon>
        <taxon>Clostridia</taxon>
        <taxon>Eubacteriales</taxon>
        <taxon>Clostridiaceae</taxon>
        <taxon>Clostridium</taxon>
    </lineage>
</organism>
<dbReference type="AlphaFoldDB" id="B2TKV7"/>
<evidence type="ECO:0000313" key="1">
    <source>
        <dbReference type="EMBL" id="ACD22103.1"/>
    </source>
</evidence>
<protein>
    <submittedName>
        <fullName evidence="1">Uncharacterized protein</fullName>
    </submittedName>
</protein>
<accession>B2TKV7</accession>
<gene>
    <name evidence="1" type="ordered locus">CLL_A1643</name>
</gene>
<name>B2TKV7_CLOBB</name>
<dbReference type="HOGENOM" id="CLU_923469_0_0_9"/>
<dbReference type="EMBL" id="CP001056">
    <property type="protein sequence ID" value="ACD22103.1"/>
    <property type="molecule type" value="Genomic_DNA"/>
</dbReference>
<reference evidence="1" key="1">
    <citation type="submission" date="2009-06" db="EMBL/GenBank/DDBJ databases">
        <authorList>
            <consortium name="US DOE Joint Genome Institute (JGI-PGF)"/>
            <person name="Lucas S."/>
            <person name="Copeland A."/>
            <person name="Lapidus A."/>
            <person name="Glavina del Rio T."/>
            <person name="Dalin E."/>
            <person name="Tice H."/>
            <person name="Bruce D."/>
            <person name="Goodwin L."/>
            <person name="Pitluck S."/>
            <person name="Kyrpides N."/>
            <person name="Mavromatis K."/>
            <person name="Ivanova N."/>
            <person name="Saunders E."/>
            <person name="Brettin T."/>
            <person name="Detter J.C."/>
            <person name="Han C."/>
            <person name="Larimer F."/>
            <person name="Land M."/>
            <person name="Hauser L."/>
            <person name="Markowitz V."/>
            <person name="Cheng J.-F."/>
            <person name="Hugenholtz P."/>
            <person name="Woyke T."/>
            <person name="Wu D."/>
            <person name="Gronow S."/>
            <person name="Klenk H.-P."/>
            <person name="Eisen J.A."/>
        </authorList>
    </citation>
    <scope>NUCLEOTIDE SEQUENCE</scope>
    <source>
        <strain evidence="1">Eklund 17B</strain>
    </source>
</reference>
<proteinExistence type="predicted"/>
<dbReference type="KEGG" id="cbk:CLL_A1643"/>
<reference evidence="1" key="2">
    <citation type="submission" date="2009-08" db="EMBL/GenBank/DDBJ databases">
        <authorList>
            <person name="Shrivastava S."/>
            <person name="Brinkac L.M."/>
            <person name="Dodson R.J."/>
            <person name="Harkins D.M."/>
            <person name="Durkin A.S."/>
            <person name="Sutton G."/>
        </authorList>
    </citation>
    <scope>NUCLEOTIDE SEQUENCE</scope>
    <source>
        <strain evidence="1">Eklund 17B</strain>
    </source>
</reference>